<evidence type="ECO:0000256" key="2">
    <source>
        <dbReference type="SAM" id="SignalP"/>
    </source>
</evidence>
<feature type="signal peptide" evidence="2">
    <location>
        <begin position="1"/>
        <end position="20"/>
    </location>
</feature>
<evidence type="ECO:0000313" key="3">
    <source>
        <dbReference type="EMBL" id="CAL8128711.1"/>
    </source>
</evidence>
<reference evidence="3 4" key="1">
    <citation type="submission" date="2024-08" db="EMBL/GenBank/DDBJ databases">
        <authorList>
            <person name="Cucini C."/>
            <person name="Frati F."/>
        </authorList>
    </citation>
    <scope>NUCLEOTIDE SEQUENCE [LARGE SCALE GENOMIC DNA]</scope>
</reference>
<protein>
    <submittedName>
        <fullName evidence="3">Uncharacterized protein</fullName>
    </submittedName>
</protein>
<name>A0ABP1RID6_9HEXA</name>
<organism evidence="3 4">
    <name type="scientific">Orchesella dallaii</name>
    <dbReference type="NCBI Taxonomy" id="48710"/>
    <lineage>
        <taxon>Eukaryota</taxon>
        <taxon>Metazoa</taxon>
        <taxon>Ecdysozoa</taxon>
        <taxon>Arthropoda</taxon>
        <taxon>Hexapoda</taxon>
        <taxon>Collembola</taxon>
        <taxon>Entomobryomorpha</taxon>
        <taxon>Entomobryoidea</taxon>
        <taxon>Orchesellidae</taxon>
        <taxon>Orchesellinae</taxon>
        <taxon>Orchesella</taxon>
    </lineage>
</organism>
<evidence type="ECO:0000256" key="1">
    <source>
        <dbReference type="SAM" id="MobiDB-lite"/>
    </source>
</evidence>
<keyword evidence="4" id="KW-1185">Reference proteome</keyword>
<gene>
    <name evidence="3" type="ORF">ODALV1_LOCUS22480</name>
</gene>
<dbReference type="Proteomes" id="UP001642540">
    <property type="component" value="Unassembled WGS sequence"/>
</dbReference>
<feature type="region of interest" description="Disordered" evidence="1">
    <location>
        <begin position="187"/>
        <end position="208"/>
    </location>
</feature>
<feature type="compositionally biased region" description="Low complexity" evidence="1">
    <location>
        <begin position="84"/>
        <end position="93"/>
    </location>
</feature>
<feature type="chain" id="PRO_5046295647" evidence="2">
    <location>
        <begin position="21"/>
        <end position="278"/>
    </location>
</feature>
<feature type="region of interest" description="Disordered" evidence="1">
    <location>
        <begin position="82"/>
        <end position="121"/>
    </location>
</feature>
<proteinExistence type="predicted"/>
<keyword evidence="2" id="KW-0732">Signal</keyword>
<dbReference type="EMBL" id="CAXLJM020000075">
    <property type="protein sequence ID" value="CAL8128711.1"/>
    <property type="molecule type" value="Genomic_DNA"/>
</dbReference>
<evidence type="ECO:0000313" key="4">
    <source>
        <dbReference type="Proteomes" id="UP001642540"/>
    </source>
</evidence>
<accession>A0ABP1RID6</accession>
<sequence length="278" mass="29938">MNWVIPILLSVTVYVLYTRAHPAPQTSAQLNAITASEEAELDSQERNYLAFRKIVNDRLGLSNFSRVSLIGGVANFLDEYINGPTTTTTTTTTKKPRRKRTTTTTEAAAEIPPQTQASPENADLPASIASQLNLASLLFSSMMLNGTNGTIEIRVPSSLVNSSDGVANIEQAIREALLTGMYNSTGVTTTSGGGAGNDGKVKNKTKTKPKFDPLGAVTAVTWLYKFVRSSNVVPWAWNNSLILLDTPPVHHAVKVVDCQVWYQCDNSNELGTYVGGGS</sequence>
<comment type="caution">
    <text evidence="3">The sequence shown here is derived from an EMBL/GenBank/DDBJ whole genome shotgun (WGS) entry which is preliminary data.</text>
</comment>